<evidence type="ECO:0000256" key="5">
    <source>
        <dbReference type="ARBA" id="ARBA00023136"/>
    </source>
</evidence>
<feature type="transmembrane region" description="Helical" evidence="6">
    <location>
        <begin position="254"/>
        <end position="274"/>
    </location>
</feature>
<dbReference type="Pfam" id="PF07690">
    <property type="entry name" value="MFS_1"/>
    <property type="match status" value="1"/>
</dbReference>
<feature type="transmembrane region" description="Helical" evidence="6">
    <location>
        <begin position="12"/>
        <end position="30"/>
    </location>
</feature>
<protein>
    <submittedName>
        <fullName evidence="8">MFS transporter</fullName>
    </submittedName>
</protein>
<dbReference type="Gene3D" id="1.20.1250.20">
    <property type="entry name" value="MFS general substrate transporter like domains"/>
    <property type="match status" value="1"/>
</dbReference>
<dbReference type="EMBL" id="JAMQOT010000002">
    <property type="protein sequence ID" value="MDF9745664.1"/>
    <property type="molecule type" value="Genomic_DNA"/>
</dbReference>
<feature type="transmembrane region" description="Helical" evidence="6">
    <location>
        <begin position="379"/>
        <end position="400"/>
    </location>
</feature>
<dbReference type="Proteomes" id="UP001154061">
    <property type="component" value="Unassembled WGS sequence"/>
</dbReference>
<gene>
    <name evidence="8" type="ORF">NDI89_08690</name>
</gene>
<dbReference type="PROSITE" id="PS50850">
    <property type="entry name" value="MFS"/>
    <property type="match status" value="1"/>
</dbReference>
<evidence type="ECO:0000256" key="4">
    <source>
        <dbReference type="ARBA" id="ARBA00022989"/>
    </source>
</evidence>
<dbReference type="InterPro" id="IPR011701">
    <property type="entry name" value="MFS"/>
</dbReference>
<keyword evidence="2" id="KW-1003">Cell membrane</keyword>
<dbReference type="GO" id="GO:0022857">
    <property type="term" value="F:transmembrane transporter activity"/>
    <property type="evidence" value="ECO:0007669"/>
    <property type="project" value="InterPro"/>
</dbReference>
<name>A0A9Q4Q0B0_9EURY</name>
<feature type="transmembrane region" description="Helical" evidence="6">
    <location>
        <begin position="82"/>
        <end position="101"/>
    </location>
</feature>
<feature type="transmembrane region" description="Helical" evidence="6">
    <location>
        <begin position="107"/>
        <end position="129"/>
    </location>
</feature>
<proteinExistence type="predicted"/>
<keyword evidence="5 6" id="KW-0472">Membrane</keyword>
<feature type="transmembrane region" description="Helical" evidence="6">
    <location>
        <begin position="310"/>
        <end position="333"/>
    </location>
</feature>
<evidence type="ECO:0000256" key="1">
    <source>
        <dbReference type="ARBA" id="ARBA00004651"/>
    </source>
</evidence>
<dbReference type="SUPFAM" id="SSF103473">
    <property type="entry name" value="MFS general substrate transporter"/>
    <property type="match status" value="1"/>
</dbReference>
<evidence type="ECO:0000256" key="6">
    <source>
        <dbReference type="SAM" id="Phobius"/>
    </source>
</evidence>
<evidence type="ECO:0000313" key="9">
    <source>
        <dbReference type="Proteomes" id="UP001154061"/>
    </source>
</evidence>
<dbReference type="PANTHER" id="PTHR43124:SF3">
    <property type="entry name" value="CHLORAMPHENICOL EFFLUX PUMP RV0191"/>
    <property type="match status" value="1"/>
</dbReference>
<keyword evidence="4 6" id="KW-1133">Transmembrane helix</keyword>
<organism evidence="8 9">
    <name type="scientific">Natrinema salsiterrestre</name>
    <dbReference type="NCBI Taxonomy" id="2950540"/>
    <lineage>
        <taxon>Archaea</taxon>
        <taxon>Methanobacteriati</taxon>
        <taxon>Methanobacteriota</taxon>
        <taxon>Stenosarchaea group</taxon>
        <taxon>Halobacteria</taxon>
        <taxon>Halobacteriales</taxon>
        <taxon>Natrialbaceae</taxon>
        <taxon>Natrinema</taxon>
    </lineage>
</organism>
<evidence type="ECO:0000313" key="8">
    <source>
        <dbReference type="EMBL" id="MDF9745664.1"/>
    </source>
</evidence>
<feature type="domain" description="Major facilitator superfamily (MFS) profile" evidence="7">
    <location>
        <begin position="17"/>
        <end position="399"/>
    </location>
</feature>
<comment type="caution">
    <text evidence="8">The sequence shown here is derived from an EMBL/GenBank/DDBJ whole genome shotgun (WGS) entry which is preliminary data.</text>
</comment>
<dbReference type="RefSeq" id="WP_277521144.1">
    <property type="nucleotide sequence ID" value="NZ_JAMQOT010000002.1"/>
</dbReference>
<comment type="subcellular location">
    <subcellularLocation>
        <location evidence="1">Cell membrane</location>
        <topology evidence="1">Multi-pass membrane protein</topology>
    </subcellularLocation>
</comment>
<dbReference type="GO" id="GO:0005886">
    <property type="term" value="C:plasma membrane"/>
    <property type="evidence" value="ECO:0007669"/>
    <property type="project" value="UniProtKB-SubCell"/>
</dbReference>
<evidence type="ECO:0000256" key="2">
    <source>
        <dbReference type="ARBA" id="ARBA00022475"/>
    </source>
</evidence>
<feature type="transmembrane region" description="Helical" evidence="6">
    <location>
        <begin position="345"/>
        <end position="367"/>
    </location>
</feature>
<feature type="transmembrane region" description="Helical" evidence="6">
    <location>
        <begin position="215"/>
        <end position="234"/>
    </location>
</feature>
<feature type="transmembrane region" description="Helical" evidence="6">
    <location>
        <begin position="150"/>
        <end position="169"/>
    </location>
</feature>
<keyword evidence="9" id="KW-1185">Reference proteome</keyword>
<evidence type="ECO:0000256" key="3">
    <source>
        <dbReference type="ARBA" id="ARBA00022692"/>
    </source>
</evidence>
<keyword evidence="3 6" id="KW-0812">Transmembrane</keyword>
<dbReference type="InterPro" id="IPR050189">
    <property type="entry name" value="MFS_Efflux_Transporters"/>
</dbReference>
<dbReference type="PANTHER" id="PTHR43124">
    <property type="entry name" value="PURINE EFFLUX PUMP PBUE"/>
    <property type="match status" value="1"/>
</dbReference>
<dbReference type="InterPro" id="IPR020846">
    <property type="entry name" value="MFS_dom"/>
</dbReference>
<evidence type="ECO:0000259" key="7">
    <source>
        <dbReference type="PROSITE" id="PS50850"/>
    </source>
</evidence>
<feature type="transmembrane region" description="Helical" evidence="6">
    <location>
        <begin position="286"/>
        <end position="304"/>
    </location>
</feature>
<reference evidence="8" key="1">
    <citation type="submission" date="2022-06" db="EMBL/GenBank/DDBJ databases">
        <title>Natrinema sp. a new haloarchaeum isolate from saline soil.</title>
        <authorList>
            <person name="Strakova D."/>
            <person name="Galisteo C."/>
            <person name="Sanchez-Porro C."/>
            <person name="Ventosa A."/>
        </authorList>
    </citation>
    <scope>NUCLEOTIDE SEQUENCE</scope>
    <source>
        <strain evidence="8">S1CR25-10</strain>
    </source>
</reference>
<dbReference type="InterPro" id="IPR036259">
    <property type="entry name" value="MFS_trans_sf"/>
</dbReference>
<feature type="transmembrane region" description="Helical" evidence="6">
    <location>
        <begin position="50"/>
        <end position="75"/>
    </location>
</feature>
<feature type="transmembrane region" description="Helical" evidence="6">
    <location>
        <begin position="175"/>
        <end position="194"/>
    </location>
</feature>
<sequence length="406" mass="42291">MNETASGRRRHAGRTGVFGTLCAMVFLVNLGRVIYAPLLEPFRTTFDASAAAVGLLATLAWLGAAALQIPTGYLLTRLPRHWLILASGGLLAAGSAFAATARSLEVLYVGALCMGIASSAYFVAANPLVSELYPSRVGRAIGIHGTSSQTAAVVAPLLVGAFFAVTWPIAAWRALFLAIAVVAIGSTVALFLAARRATLPEAGKLDRDLVGALRRQWPIVATAVAIVSTAMLVWNGVFNFYVTYLVEVKEFSEGFSRSVLTLLFLAGVPAFAITGRIADRVRFLPLLLGIVGAFLVSLLALTVVEGTVAILAVTACMGYIIHSIFPASDTYVLASVPDENRASAYALFSGTMMPIQATGSAILGAMVDAGISFDDSFRLLAVGIAVVLLVTLALAAAGRLPTGANG</sequence>
<accession>A0A9Q4Q0B0</accession>
<dbReference type="AlphaFoldDB" id="A0A9Q4Q0B0"/>